<evidence type="ECO:0000313" key="6">
    <source>
        <dbReference type="Proteomes" id="UP000517252"/>
    </source>
</evidence>
<proteinExistence type="predicted"/>
<feature type="repeat" description="ANK" evidence="3">
    <location>
        <begin position="457"/>
        <end position="489"/>
    </location>
</feature>
<dbReference type="PANTHER" id="PTHR24126:SF14">
    <property type="entry name" value="ANK_REP_REGION DOMAIN-CONTAINING PROTEIN"/>
    <property type="match status" value="1"/>
</dbReference>
<feature type="repeat" description="ANK" evidence="3">
    <location>
        <begin position="629"/>
        <end position="661"/>
    </location>
</feature>
<comment type="caution">
    <text evidence="5">The sequence shown here is derived from an EMBL/GenBank/DDBJ whole genome shotgun (WGS) entry which is preliminary data.</text>
</comment>
<dbReference type="SUPFAM" id="SSF52540">
    <property type="entry name" value="P-loop containing nucleoside triphosphate hydrolases"/>
    <property type="match status" value="1"/>
</dbReference>
<dbReference type="AlphaFoldDB" id="A0A6V8QWE5"/>
<dbReference type="Pfam" id="PF24883">
    <property type="entry name" value="NPHP3_N"/>
    <property type="match status" value="1"/>
</dbReference>
<evidence type="ECO:0000259" key="4">
    <source>
        <dbReference type="Pfam" id="PF24883"/>
    </source>
</evidence>
<dbReference type="SMART" id="SM00248">
    <property type="entry name" value="ANK"/>
    <property type="match status" value="9"/>
</dbReference>
<dbReference type="Gene3D" id="1.25.40.20">
    <property type="entry name" value="Ankyrin repeat-containing domain"/>
    <property type="match status" value="4"/>
</dbReference>
<feature type="domain" description="Nephrocystin 3-like N-terminal" evidence="4">
    <location>
        <begin position="31"/>
        <end position="198"/>
    </location>
</feature>
<dbReference type="InterPro" id="IPR056884">
    <property type="entry name" value="NPHP3-like_N"/>
</dbReference>
<feature type="repeat" description="ANK" evidence="3">
    <location>
        <begin position="525"/>
        <end position="557"/>
    </location>
</feature>
<protein>
    <submittedName>
        <fullName evidence="5">Ankyrin repeat domain-containing protein 17</fullName>
    </submittedName>
</protein>
<dbReference type="InterPro" id="IPR027417">
    <property type="entry name" value="P-loop_NTPase"/>
</dbReference>
<dbReference type="PROSITE" id="PS50088">
    <property type="entry name" value="ANK_REPEAT"/>
    <property type="match status" value="8"/>
</dbReference>
<dbReference type="InterPro" id="IPR036770">
    <property type="entry name" value="Ankyrin_rpt-contain_sf"/>
</dbReference>
<dbReference type="Pfam" id="PF12796">
    <property type="entry name" value="Ank_2"/>
    <property type="match status" value="4"/>
</dbReference>
<feature type="repeat" description="ANK" evidence="3">
    <location>
        <begin position="595"/>
        <end position="627"/>
    </location>
</feature>
<feature type="repeat" description="ANK" evidence="3">
    <location>
        <begin position="491"/>
        <end position="523"/>
    </location>
</feature>
<keyword evidence="1" id="KW-0677">Repeat</keyword>
<accession>A0A6V8QWE5</accession>
<gene>
    <name evidence="5" type="ORF">TASIC1_0007049600</name>
</gene>
<evidence type="ECO:0000313" key="5">
    <source>
        <dbReference type="EMBL" id="GFP57004.1"/>
    </source>
</evidence>
<feature type="repeat" description="ANK" evidence="3">
    <location>
        <begin position="377"/>
        <end position="409"/>
    </location>
</feature>
<feature type="repeat" description="ANK" evidence="3">
    <location>
        <begin position="561"/>
        <end position="593"/>
    </location>
</feature>
<dbReference type="PROSITE" id="PS50297">
    <property type="entry name" value="ANK_REP_REGION"/>
    <property type="match status" value="8"/>
</dbReference>
<dbReference type="OrthoDB" id="1577640at2759"/>
<dbReference type="PANTHER" id="PTHR24126">
    <property type="entry name" value="ANKYRIN REPEAT, PH AND SEC7 DOMAIN CONTAINING PROTEIN SECG-RELATED"/>
    <property type="match status" value="1"/>
</dbReference>
<organism evidence="5 6">
    <name type="scientific">Trichoderma asperellum</name>
    <name type="common">Filamentous fungus</name>
    <dbReference type="NCBI Taxonomy" id="101201"/>
    <lineage>
        <taxon>Eukaryota</taxon>
        <taxon>Fungi</taxon>
        <taxon>Dikarya</taxon>
        <taxon>Ascomycota</taxon>
        <taxon>Pezizomycotina</taxon>
        <taxon>Sordariomycetes</taxon>
        <taxon>Hypocreomycetidae</taxon>
        <taxon>Hypocreales</taxon>
        <taxon>Hypocreaceae</taxon>
        <taxon>Trichoderma</taxon>
    </lineage>
</organism>
<feature type="repeat" description="ANK" evidence="3">
    <location>
        <begin position="421"/>
        <end position="453"/>
    </location>
</feature>
<name>A0A6V8QWE5_TRIAP</name>
<sequence length="704" mass="77916">MSQLNDILNWLTPISYGPVQSSYIRKRQKETGQWLLDSTVFNAWVATGQKTLFCPGIPGAGKTILTSIVVDHLTSKFEGDPNVGVGYIYCNFKRSNEQSIHDLLANLSKQLLNQLAEDSAPLPQIVENLYTRHQAHRTKPSREELSTALHSVAAKYVRVFIIVDALDECESNGCWVELLEELFNLQNSQRINIFATSRHVPEIIDQFKGNSELLEIRASDQDVERFLDIEIQNLGRLRACVRENYELQQEIKTGIAKSAGGMFLLAQIYINTLSGKTSTNEIRSALRAFQNQNPESSGDREVNALKKAYGQTIKRIKKQQLDEVKLAMNVLAWLTCAKRQLTKSELQHALATKLGAAGFNPDDVPGTDVMVSVNRPFHQTPLHLAASDGNERVVKLLLDKGANIDAKDNEARSFPMEDRKYGGTPLCEAVVMEHEAVVRLLLEEGANVEAENNDGLVLHTPLFLAAWIGNEDIVRLLLENGADIEAKDHETGLTALHQAASEGHTAVVRLLVEAGADIEARYRPGDATPLVTAAEAGSTEVVELLLEKGADIEARNDGEETRHTPLFQAACMGNEDVVWVLIMKGADIEVKDKVYACTALHHAANRGHTAAVRVLLHAGADIETRGDQGNTTPLLTAVGNRKNEIVELLLEKGADIEARNWRDKTALDLAKDKENYKGLALLAKKKAEIEKKEKRGDFYGHRFI</sequence>
<evidence type="ECO:0000256" key="2">
    <source>
        <dbReference type="ARBA" id="ARBA00023043"/>
    </source>
</evidence>
<evidence type="ECO:0000256" key="3">
    <source>
        <dbReference type="PROSITE-ProRule" id="PRU00023"/>
    </source>
</evidence>
<reference evidence="5 6" key="1">
    <citation type="submission" date="2020-07" db="EMBL/GenBank/DDBJ databases">
        <title>Trichoderma asperellum IC-1 whole genome shotgun sequence.</title>
        <authorList>
            <person name="Kanamasa S."/>
            <person name="Takahashi H."/>
        </authorList>
    </citation>
    <scope>NUCLEOTIDE SEQUENCE [LARGE SCALE GENOMIC DNA]</scope>
    <source>
        <strain evidence="5 6">IC-1</strain>
    </source>
</reference>
<dbReference type="EMBL" id="BLZH01000007">
    <property type="protein sequence ID" value="GFP57004.1"/>
    <property type="molecule type" value="Genomic_DNA"/>
</dbReference>
<dbReference type="Gene3D" id="3.40.50.300">
    <property type="entry name" value="P-loop containing nucleotide triphosphate hydrolases"/>
    <property type="match status" value="1"/>
</dbReference>
<evidence type="ECO:0000256" key="1">
    <source>
        <dbReference type="ARBA" id="ARBA00022737"/>
    </source>
</evidence>
<dbReference type="InterPro" id="IPR002110">
    <property type="entry name" value="Ankyrin_rpt"/>
</dbReference>
<dbReference type="PRINTS" id="PR01415">
    <property type="entry name" value="ANKYRIN"/>
</dbReference>
<dbReference type="Proteomes" id="UP000517252">
    <property type="component" value="Unassembled WGS sequence"/>
</dbReference>
<keyword evidence="2 3" id="KW-0040">ANK repeat</keyword>
<dbReference type="SUPFAM" id="SSF48403">
    <property type="entry name" value="Ankyrin repeat"/>
    <property type="match status" value="1"/>
</dbReference>